<protein>
    <submittedName>
        <fullName evidence="1">DUF1015 domain-containing protein</fullName>
    </submittedName>
</protein>
<keyword evidence="2" id="KW-1185">Reference proteome</keyword>
<organism evidence="1 2">
    <name type="scientific">Thiospirochaeta perfilievii</name>
    <dbReference type="NCBI Taxonomy" id="252967"/>
    <lineage>
        <taxon>Bacteria</taxon>
        <taxon>Pseudomonadati</taxon>
        <taxon>Spirochaetota</taxon>
        <taxon>Spirochaetia</taxon>
        <taxon>Spirochaetales</taxon>
        <taxon>Spirochaetaceae</taxon>
        <taxon>Thiospirochaeta</taxon>
    </lineage>
</organism>
<dbReference type="AlphaFoldDB" id="A0A5C1Q9R6"/>
<sequence>MTDLLKRFSLMGIHIPEILLPNNVDMNKWAVIACDQFTSEKEYWIKTTEIVDDGPSTLRLILPEVYLNDKDKKDKIDSIKNTMRKYIENRVLQPLKPGFILVNRSTPYTKSRKGLIMAIDLEQYCFKDGTQCLIRPTEGTVIERLPPRIEIRENAPLDIPHILLLINDEKKEIIEEAFTYIDEYEKVYNFDLMQNGGKIAGYLISKEEHLNRICKSFEKLFNKNKMLFAVGDGNHSLASAKEIWEQLKLEGAASDHPGRYALVEVNNIYNEGIIFEPIHRVLYGVRTSSFIEFLKKRATTTAQYNLSEDDVKKDLKLDKEEHRVGFLNSGIWGLLTINEPEFKLSYEVVQRVIDEFLILNPKCSVDYIHGDGIAKNLGQKEDNLVLYFPAIKKNRFFKMIEEDGSLPRKTFSIGEAEEKRYYIESRKLTS</sequence>
<accession>A0A5C1Q9R6</accession>
<dbReference type="OrthoDB" id="6396832at2"/>
<dbReference type="EMBL" id="CP035807">
    <property type="protein sequence ID" value="QEN03850.1"/>
    <property type="molecule type" value="Genomic_DNA"/>
</dbReference>
<dbReference type="PANTHER" id="PTHR36454:SF1">
    <property type="entry name" value="DUF1015 DOMAIN-CONTAINING PROTEIN"/>
    <property type="match status" value="1"/>
</dbReference>
<evidence type="ECO:0000313" key="1">
    <source>
        <dbReference type="EMBL" id="QEN03850.1"/>
    </source>
</evidence>
<proteinExistence type="predicted"/>
<dbReference type="PANTHER" id="PTHR36454">
    <property type="entry name" value="LMO2823 PROTEIN"/>
    <property type="match status" value="1"/>
</dbReference>
<dbReference type="Pfam" id="PF06245">
    <property type="entry name" value="DUF1015"/>
    <property type="match status" value="1"/>
</dbReference>
<reference evidence="1 2" key="2">
    <citation type="submission" date="2019-09" db="EMBL/GenBank/DDBJ databases">
        <title>Complete Genome Sequence and Methylome Analysis of free living Spirochaetas.</title>
        <authorList>
            <person name="Leshcheva N."/>
            <person name="Mikheeva N."/>
        </authorList>
    </citation>
    <scope>NUCLEOTIDE SEQUENCE [LARGE SCALE GENOMIC DNA]</scope>
    <source>
        <strain evidence="1 2">P</strain>
    </source>
</reference>
<dbReference type="RefSeq" id="WP_149567108.1">
    <property type="nucleotide sequence ID" value="NZ_CP035807.1"/>
</dbReference>
<reference evidence="1 2" key="1">
    <citation type="submission" date="2019-02" db="EMBL/GenBank/DDBJ databases">
        <authorList>
            <person name="Fomenkov A."/>
            <person name="Dubinina G."/>
            <person name="Grabovich M."/>
            <person name="Vincze T."/>
            <person name="Roberts R.J."/>
        </authorList>
    </citation>
    <scope>NUCLEOTIDE SEQUENCE [LARGE SCALE GENOMIC DNA]</scope>
    <source>
        <strain evidence="1 2">P</strain>
    </source>
</reference>
<dbReference type="InterPro" id="IPR008323">
    <property type="entry name" value="UCP033563"/>
</dbReference>
<evidence type="ECO:0000313" key="2">
    <source>
        <dbReference type="Proteomes" id="UP000323824"/>
    </source>
</evidence>
<name>A0A5C1Q9R6_9SPIO</name>
<gene>
    <name evidence="1" type="ORF">EW093_03750</name>
</gene>
<dbReference type="KEGG" id="sper:EW093_03750"/>
<dbReference type="Proteomes" id="UP000323824">
    <property type="component" value="Chromosome"/>
</dbReference>